<reference evidence="1 2" key="1">
    <citation type="submission" date="2018-07" db="EMBL/GenBank/DDBJ databases">
        <title>Brachybacteriurn paraconglorneratum KCTC 9916.</title>
        <authorList>
            <person name="Li Y."/>
        </authorList>
    </citation>
    <scope>NUCLEOTIDE SEQUENCE [LARGE SCALE GENOMIC DNA]</scope>
    <source>
        <strain evidence="1 2">KCTC 9916</strain>
    </source>
</reference>
<sequence length="294" mass="31079">MTDRGITMTESADSTSTTRERRIATAAAALARHADPGPTALGSLTDEQLVVLHGAGDPPALLTPWLDRSAGSDAERELLLSSAVRGQLASGGVAPERTLASVEGREPVGDPDDLLPAALPAGIVGRRVYSRRRVTLNDLDDPARGAVQAFADLDGSVMQEQISANGIHHFTMSTADSAARVQALWMLGDPELDGAPVGEAAQEVRSGTFEELLADSDLGAILASPVRRVQILVEDRAEGERRMLWVVHDGSSPVALQPADPTSEDQSLELSVLDAVRVGRDDLRAQLVEFLSAD</sequence>
<dbReference type="EMBL" id="QOCI01000002">
    <property type="protein sequence ID" value="RRR19465.1"/>
    <property type="molecule type" value="Genomic_DNA"/>
</dbReference>
<proteinExistence type="predicted"/>
<accession>A0A3R8SR17</accession>
<name>A0A3R8SR17_9MICO</name>
<evidence type="ECO:0000313" key="1">
    <source>
        <dbReference type="EMBL" id="RRR19465.1"/>
    </source>
</evidence>
<organism evidence="1 2">
    <name type="scientific">Brachybacterium paraconglomeratum</name>
    <dbReference type="NCBI Taxonomy" id="173362"/>
    <lineage>
        <taxon>Bacteria</taxon>
        <taxon>Bacillati</taxon>
        <taxon>Actinomycetota</taxon>
        <taxon>Actinomycetes</taxon>
        <taxon>Micrococcales</taxon>
        <taxon>Dermabacteraceae</taxon>
        <taxon>Brachybacterium</taxon>
    </lineage>
</organism>
<dbReference type="AlphaFoldDB" id="A0A3R8SR17"/>
<evidence type="ECO:0000313" key="2">
    <source>
        <dbReference type="Proteomes" id="UP000274327"/>
    </source>
</evidence>
<comment type="caution">
    <text evidence="1">The sequence shown here is derived from an EMBL/GenBank/DDBJ whole genome shotgun (WGS) entry which is preliminary data.</text>
</comment>
<evidence type="ECO:0008006" key="3">
    <source>
        <dbReference type="Google" id="ProtNLM"/>
    </source>
</evidence>
<dbReference type="GeneID" id="78120221"/>
<dbReference type="RefSeq" id="WP_126985151.1">
    <property type="nucleotide sequence ID" value="NZ_JALXWX010000097.1"/>
</dbReference>
<keyword evidence="2" id="KW-1185">Reference proteome</keyword>
<dbReference type="Proteomes" id="UP000274327">
    <property type="component" value="Unassembled WGS sequence"/>
</dbReference>
<gene>
    <name evidence="1" type="ORF">DS079_04140</name>
</gene>
<protein>
    <recommendedName>
        <fullName evidence="3">ESX secretion-associated protein EspG</fullName>
    </recommendedName>
</protein>